<reference evidence="8 9" key="1">
    <citation type="submission" date="2018-11" db="EMBL/GenBank/DDBJ databases">
        <title>Genomic Encyclopedia of Type Strains, Phase IV (KMG-IV): sequencing the most valuable type-strain genomes for metagenomic binning, comparative biology and taxonomic classification.</title>
        <authorList>
            <person name="Goeker M."/>
        </authorList>
    </citation>
    <scope>NUCLEOTIDE SEQUENCE [LARGE SCALE GENOMIC DNA]</scope>
    <source>
        <strain evidence="8 9">DSM 5900</strain>
    </source>
</reference>
<dbReference type="InterPro" id="IPR003838">
    <property type="entry name" value="ABC3_permease_C"/>
</dbReference>
<evidence type="ECO:0000256" key="3">
    <source>
        <dbReference type="ARBA" id="ARBA00022692"/>
    </source>
</evidence>
<feature type="transmembrane region" description="Helical" evidence="6">
    <location>
        <begin position="164"/>
        <end position="187"/>
    </location>
</feature>
<evidence type="ECO:0000256" key="4">
    <source>
        <dbReference type="ARBA" id="ARBA00022989"/>
    </source>
</evidence>
<keyword evidence="3 6" id="KW-0812">Transmembrane</keyword>
<evidence type="ECO:0000256" key="6">
    <source>
        <dbReference type="SAM" id="Phobius"/>
    </source>
</evidence>
<proteinExistence type="predicted"/>
<dbReference type="EMBL" id="RJKX01000014">
    <property type="protein sequence ID" value="ROP91365.1"/>
    <property type="molecule type" value="Genomic_DNA"/>
</dbReference>
<feature type="transmembrane region" description="Helical" evidence="6">
    <location>
        <begin position="225"/>
        <end position="244"/>
    </location>
</feature>
<gene>
    <name evidence="8" type="ORF">EDC65_3232</name>
</gene>
<feature type="transmembrane region" description="Helical" evidence="6">
    <location>
        <begin position="264"/>
        <end position="286"/>
    </location>
</feature>
<accession>A0A3N1LQA5</accession>
<evidence type="ECO:0000256" key="1">
    <source>
        <dbReference type="ARBA" id="ARBA00004651"/>
    </source>
</evidence>
<comment type="caution">
    <text evidence="8">The sequence shown here is derived from an EMBL/GenBank/DDBJ whole genome shotgun (WGS) entry which is preliminary data.</text>
</comment>
<keyword evidence="4 6" id="KW-1133">Transmembrane helix</keyword>
<sequence>MSGRLLGRDPVSRTMPWMVAVMAFIAALSLALALAVEAAAARFGSGLSGNVTIEVPHDDAEGAADARAAQIVAGVTKVPGVLAATIVPRAVTAKLVEPWLGADLAGSGLAGAGLPLPTLVDVRVDPGNPPQAGMLSAITAAVSPAIRIDDHRSWLDQLLGWVTAVRLGAGAVLLCALLGIVLTIALATQAALEIHREVIEILHIIGARDTYIATQFQLQALRMGLQGGAAGAGLATLLLLVVGSTGLTQQSGMMPALELGTREWIAVAILPLLAGGIAVLVARRVVLRALARMM</sequence>
<dbReference type="GO" id="GO:0032153">
    <property type="term" value="C:cell division site"/>
    <property type="evidence" value="ECO:0007669"/>
    <property type="project" value="TreeGrafter"/>
</dbReference>
<dbReference type="PANTHER" id="PTHR47755">
    <property type="entry name" value="CELL DIVISION PROTEIN FTSX"/>
    <property type="match status" value="1"/>
</dbReference>
<keyword evidence="2" id="KW-1003">Cell membrane</keyword>
<evidence type="ECO:0000259" key="7">
    <source>
        <dbReference type="Pfam" id="PF02687"/>
    </source>
</evidence>
<evidence type="ECO:0000256" key="2">
    <source>
        <dbReference type="ARBA" id="ARBA00022475"/>
    </source>
</evidence>
<dbReference type="GO" id="GO:0005886">
    <property type="term" value="C:plasma membrane"/>
    <property type="evidence" value="ECO:0007669"/>
    <property type="project" value="UniProtKB-SubCell"/>
</dbReference>
<name>A0A3N1LQA5_9PROT</name>
<comment type="subcellular location">
    <subcellularLocation>
        <location evidence="1">Cell membrane</location>
        <topology evidence="1">Multi-pass membrane protein</topology>
    </subcellularLocation>
</comment>
<dbReference type="InterPro" id="IPR004513">
    <property type="entry name" value="FtsX"/>
</dbReference>
<keyword evidence="5 6" id="KW-0472">Membrane</keyword>
<evidence type="ECO:0000313" key="8">
    <source>
        <dbReference type="EMBL" id="ROP91365.1"/>
    </source>
</evidence>
<dbReference type="AlphaFoldDB" id="A0A3N1LQA5"/>
<keyword evidence="9" id="KW-1185">Reference proteome</keyword>
<dbReference type="Pfam" id="PF02687">
    <property type="entry name" value="FtsX"/>
    <property type="match status" value="1"/>
</dbReference>
<dbReference type="Proteomes" id="UP000278222">
    <property type="component" value="Unassembled WGS sequence"/>
</dbReference>
<organism evidence="8 9">
    <name type="scientific">Stella humosa</name>
    <dbReference type="NCBI Taxonomy" id="94"/>
    <lineage>
        <taxon>Bacteria</taxon>
        <taxon>Pseudomonadati</taxon>
        <taxon>Pseudomonadota</taxon>
        <taxon>Alphaproteobacteria</taxon>
        <taxon>Rhodospirillales</taxon>
        <taxon>Stellaceae</taxon>
        <taxon>Stella</taxon>
    </lineage>
</organism>
<keyword evidence="8" id="KW-0132">Cell division</keyword>
<keyword evidence="8" id="KW-0131">Cell cycle</keyword>
<dbReference type="PANTHER" id="PTHR47755:SF1">
    <property type="entry name" value="CELL DIVISION PROTEIN FTSX"/>
    <property type="match status" value="1"/>
</dbReference>
<protein>
    <submittedName>
        <fullName evidence="8">Cell division transport system permease protein</fullName>
    </submittedName>
</protein>
<dbReference type="GO" id="GO:0051301">
    <property type="term" value="P:cell division"/>
    <property type="evidence" value="ECO:0007669"/>
    <property type="project" value="UniProtKB-KW"/>
</dbReference>
<evidence type="ECO:0000256" key="5">
    <source>
        <dbReference type="ARBA" id="ARBA00023136"/>
    </source>
</evidence>
<feature type="domain" description="ABC3 transporter permease C-terminal" evidence="7">
    <location>
        <begin position="172"/>
        <end position="287"/>
    </location>
</feature>
<evidence type="ECO:0000313" key="9">
    <source>
        <dbReference type="Proteomes" id="UP000278222"/>
    </source>
</evidence>
<dbReference type="RefSeq" id="WP_170216533.1">
    <property type="nucleotide sequence ID" value="NZ_AP019700.1"/>
</dbReference>